<feature type="binding site" evidence="5">
    <location>
        <position position="142"/>
    </location>
    <ligand>
        <name>Mg(2+)</name>
        <dbReference type="ChEBI" id="CHEBI:18420"/>
    </ligand>
</feature>
<evidence type="ECO:0000256" key="3">
    <source>
        <dbReference type="ARBA" id="ARBA00023224"/>
    </source>
</evidence>
<dbReference type="GO" id="GO:0005834">
    <property type="term" value="C:heterotrimeric G-protein complex"/>
    <property type="evidence" value="ECO:0007669"/>
    <property type="project" value="TreeGrafter"/>
</dbReference>
<dbReference type="InterPro" id="IPR011025">
    <property type="entry name" value="GproteinA_insert"/>
</dbReference>
<dbReference type="GO" id="GO:0031683">
    <property type="term" value="F:G-protein beta/gamma-subunit complex binding"/>
    <property type="evidence" value="ECO:0007669"/>
    <property type="project" value="InterPro"/>
</dbReference>
<keyword evidence="2 4" id="KW-0342">GTP-binding</keyword>
<dbReference type="GO" id="GO:0005525">
    <property type="term" value="F:GTP binding"/>
    <property type="evidence" value="ECO:0007669"/>
    <property type="project" value="UniProtKB-KW"/>
</dbReference>
<evidence type="ECO:0000256" key="5">
    <source>
        <dbReference type="PIRSR" id="PIRSR601019-2"/>
    </source>
</evidence>
<sequence length="272" mass="31091">MGARLSTLPRSSVQCSNEPQRNIGKCKELERKYYKSIMLFNLWEVFNSIRLVCEEMNFDLSSHKVNVDIVFRHWYNTIPIASEIASELKIISEDLVLRDYLKKSQRVSMAQNADFFLDNIERILSKDYIPSGEDILNSYATTVGTDYANYNTANAYITFSVQEESVTVFSDLATTSILNRAHFMIVFNKKDAFDAHHPHTNGAPPGETCDGAQTNDIMTMLSMIRSKFLTYFTKRKIYQHTTTLINDGNLLQSNISENINLIARRNRLPSAS</sequence>
<keyword evidence="5" id="KW-0460">Magnesium</keyword>
<dbReference type="GO" id="GO:0001664">
    <property type="term" value="F:G protein-coupled receptor binding"/>
    <property type="evidence" value="ECO:0007669"/>
    <property type="project" value="TreeGrafter"/>
</dbReference>
<keyword evidence="3" id="KW-0807">Transducer</keyword>
<evidence type="ECO:0000313" key="8">
    <source>
        <dbReference type="WBParaSite" id="ASIM_0001459801-mRNA-1"/>
    </source>
</evidence>
<keyword evidence="7" id="KW-1185">Reference proteome</keyword>
<dbReference type="Gene3D" id="3.40.50.300">
    <property type="entry name" value="P-loop containing nucleotide triphosphate hydrolases"/>
    <property type="match status" value="1"/>
</dbReference>
<evidence type="ECO:0000256" key="2">
    <source>
        <dbReference type="ARBA" id="ARBA00023134"/>
    </source>
</evidence>
<evidence type="ECO:0000313" key="7">
    <source>
        <dbReference type="Proteomes" id="UP000267096"/>
    </source>
</evidence>
<dbReference type="InterPro" id="IPR001019">
    <property type="entry name" value="Gprotein_alpha_su"/>
</dbReference>
<dbReference type="Proteomes" id="UP000267096">
    <property type="component" value="Unassembled WGS sequence"/>
</dbReference>
<accession>A0A0M3K166</accession>
<dbReference type="OrthoDB" id="5817230at2759"/>
<evidence type="ECO:0000313" key="6">
    <source>
        <dbReference type="EMBL" id="VDK51158.1"/>
    </source>
</evidence>
<dbReference type="PANTHER" id="PTHR10218">
    <property type="entry name" value="GTP-BINDING PROTEIN ALPHA SUBUNIT"/>
    <property type="match status" value="1"/>
</dbReference>
<evidence type="ECO:0000256" key="1">
    <source>
        <dbReference type="ARBA" id="ARBA00022741"/>
    </source>
</evidence>
<dbReference type="WBParaSite" id="ASIM_0001459801-mRNA-1">
    <property type="protein sequence ID" value="ASIM_0001459801-mRNA-1"/>
    <property type="gene ID" value="ASIM_0001459801"/>
</dbReference>
<dbReference type="GO" id="GO:0005737">
    <property type="term" value="C:cytoplasm"/>
    <property type="evidence" value="ECO:0007669"/>
    <property type="project" value="TreeGrafter"/>
</dbReference>
<dbReference type="GO" id="GO:0007188">
    <property type="term" value="P:adenylate cyclase-modulating G protein-coupled receptor signaling pathway"/>
    <property type="evidence" value="ECO:0007669"/>
    <property type="project" value="TreeGrafter"/>
</dbReference>
<name>A0A0M3K166_ANISI</name>
<dbReference type="EMBL" id="UYRR01031577">
    <property type="protein sequence ID" value="VDK51158.1"/>
    <property type="molecule type" value="Genomic_DNA"/>
</dbReference>
<protein>
    <submittedName>
        <fullName evidence="8">Guanine nucleotide-binding protein alpha-14 subunit (inferred by orthology to a C. elegans protein)</fullName>
    </submittedName>
</protein>
<dbReference type="SUPFAM" id="SSF47895">
    <property type="entry name" value="Transducin (alpha subunit), insertion domain"/>
    <property type="match status" value="1"/>
</dbReference>
<dbReference type="InterPro" id="IPR027417">
    <property type="entry name" value="P-loop_NTPase"/>
</dbReference>
<dbReference type="GO" id="GO:0003924">
    <property type="term" value="F:GTPase activity"/>
    <property type="evidence" value="ECO:0007669"/>
    <property type="project" value="InterPro"/>
</dbReference>
<dbReference type="GO" id="GO:0046872">
    <property type="term" value="F:metal ion binding"/>
    <property type="evidence" value="ECO:0007669"/>
    <property type="project" value="UniProtKB-KW"/>
</dbReference>
<gene>
    <name evidence="6" type="ORF">ASIM_LOCUS14008</name>
</gene>
<dbReference type="SMART" id="SM00275">
    <property type="entry name" value="G_alpha"/>
    <property type="match status" value="1"/>
</dbReference>
<proteinExistence type="predicted"/>
<dbReference type="PANTHER" id="PTHR10218:SF116">
    <property type="entry name" value="G PROTEIN, ALPHA SUBUNIT"/>
    <property type="match status" value="1"/>
</dbReference>
<reference evidence="6 7" key="2">
    <citation type="submission" date="2018-11" db="EMBL/GenBank/DDBJ databases">
        <authorList>
            <consortium name="Pathogen Informatics"/>
        </authorList>
    </citation>
    <scope>NUCLEOTIDE SEQUENCE [LARGE SCALE GENOMIC DNA]</scope>
</reference>
<reference evidence="8" key="1">
    <citation type="submission" date="2017-02" db="UniProtKB">
        <authorList>
            <consortium name="WormBaseParasite"/>
        </authorList>
    </citation>
    <scope>IDENTIFICATION</scope>
</reference>
<feature type="binding site" evidence="4">
    <location>
        <begin position="136"/>
        <end position="142"/>
    </location>
    <ligand>
        <name>GTP</name>
        <dbReference type="ChEBI" id="CHEBI:37565"/>
    </ligand>
</feature>
<dbReference type="AlphaFoldDB" id="A0A0M3K166"/>
<keyword evidence="1 4" id="KW-0547">Nucleotide-binding</keyword>
<evidence type="ECO:0000256" key="4">
    <source>
        <dbReference type="PIRSR" id="PIRSR601019-1"/>
    </source>
</evidence>
<keyword evidence="5" id="KW-0479">Metal-binding</keyword>
<dbReference type="Gene3D" id="1.10.400.10">
    <property type="entry name" value="GI Alpha 1, domain 2-like"/>
    <property type="match status" value="1"/>
</dbReference>
<organism evidence="8">
    <name type="scientific">Anisakis simplex</name>
    <name type="common">Herring worm</name>
    <dbReference type="NCBI Taxonomy" id="6269"/>
    <lineage>
        <taxon>Eukaryota</taxon>
        <taxon>Metazoa</taxon>
        <taxon>Ecdysozoa</taxon>
        <taxon>Nematoda</taxon>
        <taxon>Chromadorea</taxon>
        <taxon>Rhabditida</taxon>
        <taxon>Spirurina</taxon>
        <taxon>Ascaridomorpha</taxon>
        <taxon>Ascaridoidea</taxon>
        <taxon>Anisakidae</taxon>
        <taxon>Anisakis</taxon>
        <taxon>Anisakis simplex complex</taxon>
    </lineage>
</organism>